<accession>A0A8S5R2P5</accession>
<reference evidence="1" key="1">
    <citation type="journal article" date="2021" name="Proc. Natl. Acad. Sci. U.S.A.">
        <title>A Catalog of Tens of Thousands of Viruses from Human Metagenomes Reveals Hidden Associations with Chronic Diseases.</title>
        <authorList>
            <person name="Tisza M.J."/>
            <person name="Buck C.B."/>
        </authorList>
    </citation>
    <scope>NUCLEOTIDE SEQUENCE</scope>
    <source>
        <strain evidence="1">CtWWc42</strain>
    </source>
</reference>
<organism evidence="1">
    <name type="scientific">Siphoviridae sp. ctWWc42</name>
    <dbReference type="NCBI Taxonomy" id="2826361"/>
    <lineage>
        <taxon>Viruses</taxon>
        <taxon>Duplodnaviria</taxon>
        <taxon>Heunggongvirae</taxon>
        <taxon>Uroviricota</taxon>
        <taxon>Caudoviricetes</taxon>
    </lineage>
</organism>
<sequence length="104" mass="12473">MPNRIDLDNALRDICEHVYFQPPTNIRMEYPCIVYNYARGRDYWADNVIYEPIACYEITVIDKDPDSKVADAVHNKLPYCSFDRVFRSDNLNHFTFTIYHRYLI</sequence>
<dbReference type="EMBL" id="BK015795">
    <property type="protein sequence ID" value="DAE25196.1"/>
    <property type="molecule type" value="Genomic_DNA"/>
</dbReference>
<proteinExistence type="predicted"/>
<name>A0A8S5R2P5_9CAUD</name>
<evidence type="ECO:0000313" key="1">
    <source>
        <dbReference type="EMBL" id="DAE25196.1"/>
    </source>
</evidence>
<protein>
    <submittedName>
        <fullName evidence="1">Tail completion protein</fullName>
    </submittedName>
</protein>